<evidence type="ECO:0000256" key="2">
    <source>
        <dbReference type="ARBA" id="ARBA00004305"/>
    </source>
</evidence>
<comment type="caution">
    <text evidence="42">The sequence shown here is derived from an EMBL/GenBank/DDBJ whole genome shotgun (WGS) entry which is preliminary data.</text>
</comment>
<dbReference type="NCBIfam" id="TIGR00152">
    <property type="entry name" value="dephospho-CoA kinase"/>
    <property type="match status" value="1"/>
</dbReference>
<evidence type="ECO:0000256" key="34">
    <source>
        <dbReference type="ARBA" id="ARBA00067394"/>
    </source>
</evidence>
<evidence type="ECO:0000256" key="25">
    <source>
        <dbReference type="ARBA" id="ARBA00051310"/>
    </source>
</evidence>
<accession>A0A6B0S7B9</accession>
<evidence type="ECO:0000256" key="11">
    <source>
        <dbReference type="ARBA" id="ARBA00022695"/>
    </source>
</evidence>
<keyword evidence="22" id="KW-0804">Transcription</keyword>
<dbReference type="GO" id="GO:0004595">
    <property type="term" value="F:pantetheine-phosphate adenylyltransferase activity"/>
    <property type="evidence" value="ECO:0007669"/>
    <property type="project" value="UniProtKB-EC"/>
</dbReference>
<feature type="coiled-coil region" evidence="39">
    <location>
        <begin position="1088"/>
        <end position="1115"/>
    </location>
</feature>
<dbReference type="CDD" id="cd19687">
    <property type="entry name" value="bHLHzip_Mlx"/>
    <property type="match status" value="1"/>
</dbReference>
<evidence type="ECO:0000256" key="24">
    <source>
        <dbReference type="ARBA" id="ARBA00023268"/>
    </source>
</evidence>
<dbReference type="GO" id="GO:0046983">
    <property type="term" value="F:protein dimerization activity"/>
    <property type="evidence" value="ECO:0007669"/>
    <property type="project" value="InterPro"/>
</dbReference>
<dbReference type="GO" id="GO:0015937">
    <property type="term" value="P:coenzyme A biosynthetic process"/>
    <property type="evidence" value="ECO:0007669"/>
    <property type="project" value="UniProtKB-KW"/>
</dbReference>
<evidence type="ECO:0000256" key="32">
    <source>
        <dbReference type="ARBA" id="ARBA00065416"/>
    </source>
</evidence>
<feature type="compositionally biased region" description="Polar residues" evidence="40">
    <location>
        <begin position="1002"/>
        <end position="1013"/>
    </location>
</feature>
<dbReference type="SUPFAM" id="SSF52540">
    <property type="entry name" value="P-loop containing nucleoside triphosphate hydrolases"/>
    <property type="match status" value="1"/>
</dbReference>
<reference evidence="42" key="1">
    <citation type="submission" date="2019-10" db="EMBL/GenBank/DDBJ databases">
        <title>The sequence and de novo assembly of the wild yak genome.</title>
        <authorList>
            <person name="Liu Y."/>
        </authorList>
    </citation>
    <scope>NUCLEOTIDE SEQUENCE [LARGE SCALE GENOMIC DNA]</scope>
    <source>
        <strain evidence="42">WY2019</strain>
    </source>
</reference>
<dbReference type="SUPFAM" id="SSF51735">
    <property type="entry name" value="NAD(P)-binding Rossmann-fold domains"/>
    <property type="match status" value="1"/>
</dbReference>
<dbReference type="PANTHER" id="PTHR15741">
    <property type="entry name" value="BASIC HELIX-LOOP-HELIX ZIP TRANSCRIPTION FACTOR"/>
    <property type="match status" value="1"/>
</dbReference>
<dbReference type="Pfam" id="PF01121">
    <property type="entry name" value="CoaE"/>
    <property type="match status" value="1"/>
</dbReference>
<dbReference type="Gene3D" id="3.40.50.720">
    <property type="entry name" value="NAD(P)-binding Rossmann-like Domain"/>
    <property type="match status" value="1"/>
</dbReference>
<dbReference type="Pfam" id="PF01467">
    <property type="entry name" value="CTP_transf_like"/>
    <property type="match status" value="1"/>
</dbReference>
<evidence type="ECO:0000256" key="29">
    <source>
        <dbReference type="ARBA" id="ARBA00060565"/>
    </source>
</evidence>
<dbReference type="EMBL" id="VBQZ03000217">
    <property type="protein sequence ID" value="MXQ98082.1"/>
    <property type="molecule type" value="Genomic_DNA"/>
</dbReference>
<comment type="function">
    <text evidence="27">Transcription regulator. Forms a sequence-specific DNA-binding protein complex with MAD1, MAD4, MNT, WBSCR14 and MLXIP which recognizes the core sequence 5'-CACGTG-3'. The TCFL4-MAD1, TCFL4-MAD4, TCFL4-WBSCR14 complexes are transcriptional repressors. Plays a role in transcriptional activation of glycolytic target genes. Involved in glucose-responsive gene regulation.</text>
</comment>
<keyword evidence="10" id="KW-0808">Transferase</keyword>
<dbReference type="Gene3D" id="4.10.280.10">
    <property type="entry name" value="Helix-loop-helix DNA-binding domain"/>
    <property type="match status" value="1"/>
</dbReference>
<keyword evidence="8" id="KW-0678">Repressor</keyword>
<dbReference type="GO" id="GO:0005524">
    <property type="term" value="F:ATP binding"/>
    <property type="evidence" value="ECO:0007669"/>
    <property type="project" value="UniProtKB-KW"/>
</dbReference>
<keyword evidence="18" id="KW-0443">Lipid metabolism</keyword>
<dbReference type="PROSITE" id="PS51219">
    <property type="entry name" value="DPCK"/>
    <property type="match status" value="1"/>
</dbReference>
<sequence length="1196" mass="130754">MDRTVVLITGCSSGIGLHLALRLASDPSQSFKVYATLRDLASQGPLLEAAQSRGCLPGSLETLQLDVRDADSIAAAQARVTEGRVDVLVCNAGRGLVGPLEAHKEGSVDAVLDVNLTGTVRMLQAFLPDMKRRHSGRILVTGSIGGLMALPFNAVYCASKFALEGLCESLAILLQPFGVHVSLIECGPVHTPFPEKVEGGLGGMLDRADVETRDLFNRYRRHCERVIREAGQDPEEVVEVFLQALRAPRPALRYFTTERFLPLVQLRFSDPSGSSYVAAAHKSAFHDKAAEGSDGAGAEAEAGLGRMAVFRSGLLVLTTPLTSLAPRLAPILSSAARLVNHTLYVHLQPGMSLGGPAQPQSSPVQATFEVLDFITHLYAGADVHRHLDVRILLTNIRTKSCLPPLPTSVQNLAHPPEVVLTDFQTLDGSQYNPAKQQLERYATSCYSCCPQLSSVLLYPDYGPAVSPAGSLGVHLPSTIRPTSPVARSAKQPVRGHQRGAVGGTFDRLHNAHKVLLSVACILAQEQLVVGVADKDLLKSKLLPELLQPYTERVEHLSEFLVDIKPSLTFDIIPLLDPYGPAGSDPSLEFLVVSEETYRGGMAVNRFRLENDLEELTLYQIQLLKDLNHKENEEDKVSSSSFRQQMLGNLLRPPYKRPELPPGFYVIGLTGISGSGKSSVAQRLKGLGAYIIDSDHLGHRAYAPGGPAYQPVVEAFGTDILHKDGIINRKVLGSRVFGNKKQLKILTDIMWPVIAKLAREEMDQAVAEGKRVCVIDAAMLLEAGWQNMVHEVWTVVIPETEAIRRIMERDGLSEAAAQSRLQSQMSGQQLVDQSHVVLSTMWEPHVTQRQVGGESLGPPAEAHLRGTIRPMTDRVLCGVKVAPGADEIQRSGARLLAGFRFGGSDMTEPGASPEDPWVKASPVGAHAGEGRAGRARARRGSGRLGDSLQSPELPPLLGPWGCREDSSHPVCAKVEYAYSDNSLDPGLFVESTRKGSVVSRANSIGSTSASSVPNTDDEDSDYHQESYKESYKDRRRRAHTQAEQKRRDAIKRGYDDLQTIVPTCQQQDFSLGSQKLSKAIVLQKTIDYIQFLHKEKKKQEEEVSTLRKDVMALKIMKVNYEQIVKAHQDNPHEGEDQVSDQVKFNVFQGIMDSLFQSFNASISVASFQELSACVFSWIEEHCKPQPRYSCGGFILQE</sequence>
<dbReference type="GO" id="GO:0006629">
    <property type="term" value="P:lipid metabolic process"/>
    <property type="evidence" value="ECO:0007669"/>
    <property type="project" value="UniProtKB-KW"/>
</dbReference>
<evidence type="ECO:0000256" key="21">
    <source>
        <dbReference type="ARBA" id="ARBA00023159"/>
    </source>
</evidence>
<evidence type="ECO:0000256" key="40">
    <source>
        <dbReference type="SAM" id="MobiDB-lite"/>
    </source>
</evidence>
<dbReference type="FunFam" id="3.40.50.720:FF:000323">
    <property type="entry name" value="Estradiol 17-beta-dehydrogenase 1"/>
    <property type="match status" value="1"/>
</dbReference>
<feature type="domain" description="BHLH" evidence="41">
    <location>
        <begin position="1033"/>
        <end position="1091"/>
    </location>
</feature>
<evidence type="ECO:0000256" key="22">
    <source>
        <dbReference type="ARBA" id="ARBA00023163"/>
    </source>
</evidence>
<keyword evidence="43" id="KW-1185">Reference proteome</keyword>
<keyword evidence="19" id="KW-0238">DNA-binding</keyword>
<evidence type="ECO:0000256" key="18">
    <source>
        <dbReference type="ARBA" id="ARBA00023098"/>
    </source>
</evidence>
<comment type="similarity">
    <text evidence="31">In the central section; belongs to the eukaryotic CoaD family.</text>
</comment>
<evidence type="ECO:0000256" key="38">
    <source>
        <dbReference type="ARBA" id="ARBA00082933"/>
    </source>
</evidence>
<feature type="region of interest" description="Disordered" evidence="40">
    <location>
        <begin position="1002"/>
        <end position="1049"/>
    </location>
</feature>
<evidence type="ECO:0000256" key="19">
    <source>
        <dbReference type="ARBA" id="ARBA00023125"/>
    </source>
</evidence>
<comment type="subunit">
    <text evidence="32">Efficient DNA binding requires dimerization with another bHLH protein. Binds DNA as a heterodimer with MAD1, MAD4, MNT, WBSCR14 and MLXIP. Can also bind DNA as a homodimer.</text>
</comment>
<dbReference type="InterPro" id="IPR036291">
    <property type="entry name" value="NAD(P)-bd_dom_sf"/>
</dbReference>
<comment type="subcellular location">
    <subcellularLocation>
        <location evidence="3">Cytoplasm</location>
    </subcellularLocation>
    <subcellularLocation>
        <location evidence="2">Mitochondrion matrix</location>
    </subcellularLocation>
    <subcellularLocation>
        <location evidence="1">Nucleus</location>
    </subcellularLocation>
</comment>
<evidence type="ECO:0000256" key="7">
    <source>
        <dbReference type="ARBA" id="ARBA00022490"/>
    </source>
</evidence>
<keyword evidence="24" id="KW-0511">Multifunctional enzyme</keyword>
<dbReference type="AlphaFoldDB" id="A0A6B0S7B9"/>
<keyword evidence="20" id="KW-0496">Mitochondrion</keyword>
<gene>
    <name evidence="42" type="ORF">E5288_WYG011749</name>
</gene>
<keyword evidence="11" id="KW-0548">Nucleotidyltransferase</keyword>
<name>A0A6B0S7B9_9CETA</name>
<evidence type="ECO:0000256" key="12">
    <source>
        <dbReference type="ARBA" id="ARBA00022741"/>
    </source>
</evidence>
<dbReference type="InterPro" id="IPR020904">
    <property type="entry name" value="Sc_DH/Rdtase_CS"/>
</dbReference>
<evidence type="ECO:0000256" key="31">
    <source>
        <dbReference type="ARBA" id="ARBA00061673"/>
    </source>
</evidence>
<dbReference type="InterPro" id="IPR014729">
    <property type="entry name" value="Rossmann-like_a/b/a_fold"/>
</dbReference>
<evidence type="ECO:0000256" key="27">
    <source>
        <dbReference type="ARBA" id="ARBA00053727"/>
    </source>
</evidence>
<dbReference type="PRINTS" id="PR00081">
    <property type="entry name" value="GDHRDH"/>
</dbReference>
<keyword evidence="21" id="KW-0010">Activator</keyword>
<dbReference type="HAMAP" id="MF_00376">
    <property type="entry name" value="Dephospho_CoA_kinase"/>
    <property type="match status" value="1"/>
</dbReference>
<dbReference type="PROSITE" id="PS50888">
    <property type="entry name" value="BHLH"/>
    <property type="match status" value="1"/>
</dbReference>
<evidence type="ECO:0000256" key="4">
    <source>
        <dbReference type="ARBA" id="ARBA00006484"/>
    </source>
</evidence>
<dbReference type="EC" id="2.7.7.3" evidence="6"/>
<feature type="region of interest" description="Disordered" evidence="40">
    <location>
        <begin position="905"/>
        <end position="959"/>
    </location>
</feature>
<evidence type="ECO:0000256" key="1">
    <source>
        <dbReference type="ARBA" id="ARBA00004123"/>
    </source>
</evidence>
<evidence type="ECO:0000256" key="26">
    <source>
        <dbReference type="ARBA" id="ARBA00051912"/>
    </source>
</evidence>
<dbReference type="Gene3D" id="3.40.50.620">
    <property type="entry name" value="HUPs"/>
    <property type="match status" value="1"/>
</dbReference>
<dbReference type="SMART" id="SM00353">
    <property type="entry name" value="HLH"/>
    <property type="match status" value="1"/>
</dbReference>
<comment type="catalytic activity">
    <reaction evidence="26">
        <text>3'-dephospho-CoA + ATP = ADP + CoA + H(+)</text>
        <dbReference type="Rhea" id="RHEA:18245"/>
        <dbReference type="ChEBI" id="CHEBI:15378"/>
        <dbReference type="ChEBI" id="CHEBI:30616"/>
        <dbReference type="ChEBI" id="CHEBI:57287"/>
        <dbReference type="ChEBI" id="CHEBI:57328"/>
        <dbReference type="ChEBI" id="CHEBI:456216"/>
        <dbReference type="EC" id="2.7.1.24"/>
    </reaction>
    <physiologicalReaction direction="left-to-right" evidence="26">
        <dbReference type="Rhea" id="RHEA:18246"/>
    </physiologicalReaction>
</comment>
<keyword evidence="16" id="KW-0560">Oxidoreductase</keyword>
<dbReference type="GO" id="GO:0016491">
    <property type="term" value="F:oxidoreductase activity"/>
    <property type="evidence" value="ECO:0007669"/>
    <property type="project" value="UniProtKB-KW"/>
</dbReference>
<feature type="compositionally biased region" description="Basic and acidic residues" evidence="40">
    <location>
        <begin position="1039"/>
        <end position="1049"/>
    </location>
</feature>
<dbReference type="EC" id="2.7.1.24" evidence="33"/>
<dbReference type="Proteomes" id="UP000322234">
    <property type="component" value="Unassembled WGS sequence"/>
</dbReference>
<evidence type="ECO:0000256" key="30">
    <source>
        <dbReference type="ARBA" id="ARBA00060696"/>
    </source>
</evidence>
<comment type="similarity">
    <text evidence="4">Belongs to the short-chain dehydrogenases/reductases (SDR) family.</text>
</comment>
<evidence type="ECO:0000256" key="20">
    <source>
        <dbReference type="ARBA" id="ARBA00023128"/>
    </source>
</evidence>
<evidence type="ECO:0000313" key="42">
    <source>
        <dbReference type="EMBL" id="MXQ98082.1"/>
    </source>
</evidence>
<comment type="subunit">
    <text evidence="5">Monomer.</text>
</comment>
<keyword evidence="13" id="KW-0418">Kinase</keyword>
<keyword evidence="15" id="KW-0173">Coenzyme A biosynthesis</keyword>
<dbReference type="InterPro" id="IPR036638">
    <property type="entry name" value="HLH_DNA-bd_sf"/>
</dbReference>
<dbReference type="GO" id="GO:0000981">
    <property type="term" value="F:DNA-binding transcription factor activity, RNA polymerase II-specific"/>
    <property type="evidence" value="ECO:0007669"/>
    <property type="project" value="TreeGrafter"/>
</dbReference>
<evidence type="ECO:0000256" key="23">
    <source>
        <dbReference type="ARBA" id="ARBA00023242"/>
    </source>
</evidence>
<evidence type="ECO:0000256" key="36">
    <source>
        <dbReference type="ARBA" id="ARBA00076041"/>
    </source>
</evidence>
<dbReference type="InterPro" id="IPR052207">
    <property type="entry name" value="Max-like/E-box_TFs"/>
</dbReference>
<dbReference type="Pfam" id="PF00106">
    <property type="entry name" value="adh_short"/>
    <property type="match status" value="1"/>
</dbReference>
<dbReference type="Gene3D" id="3.40.50.300">
    <property type="entry name" value="P-loop containing nucleotide triphosphate hydrolases"/>
    <property type="match status" value="1"/>
</dbReference>
<keyword evidence="23" id="KW-0539">Nucleus</keyword>
<keyword evidence="17" id="KW-0805">Transcription regulation</keyword>
<dbReference type="FunFam" id="4.10.280.10:FF:000037">
    <property type="entry name" value="max-like protein X isoform X2"/>
    <property type="match status" value="1"/>
</dbReference>
<evidence type="ECO:0000256" key="35">
    <source>
        <dbReference type="ARBA" id="ARBA00071251"/>
    </source>
</evidence>
<feature type="compositionally biased region" description="Basic and acidic residues" evidence="40">
    <location>
        <begin position="1020"/>
        <end position="1031"/>
    </location>
</feature>
<dbReference type="FunFam" id="3.40.50.620:FF:000089">
    <property type="entry name" value="Bifunctional coenzyme A synthase"/>
    <property type="match status" value="1"/>
</dbReference>
<evidence type="ECO:0000259" key="41">
    <source>
        <dbReference type="PROSITE" id="PS50888"/>
    </source>
</evidence>
<evidence type="ECO:0000256" key="13">
    <source>
        <dbReference type="ARBA" id="ARBA00022777"/>
    </source>
</evidence>
<dbReference type="InterPro" id="IPR011598">
    <property type="entry name" value="bHLH_dom"/>
</dbReference>
<dbReference type="PROSITE" id="PS00061">
    <property type="entry name" value="ADH_SHORT"/>
    <property type="match status" value="1"/>
</dbReference>
<dbReference type="Pfam" id="PF00010">
    <property type="entry name" value="HLH"/>
    <property type="match status" value="1"/>
</dbReference>
<keyword evidence="12" id="KW-0547">Nucleotide-binding</keyword>
<keyword evidence="7" id="KW-0963">Cytoplasm</keyword>
<dbReference type="CDD" id="cd02022">
    <property type="entry name" value="DPCK"/>
    <property type="match status" value="1"/>
</dbReference>
<keyword evidence="39" id="KW-0175">Coiled coil</keyword>
<evidence type="ECO:0000256" key="14">
    <source>
        <dbReference type="ARBA" id="ARBA00022840"/>
    </source>
</evidence>
<dbReference type="PANTHER" id="PTHR15741:SF25">
    <property type="entry name" value="MAX-LIKE PROTEIN X"/>
    <property type="match status" value="1"/>
</dbReference>
<proteinExistence type="inferred from homology"/>
<dbReference type="InterPro" id="IPR027417">
    <property type="entry name" value="P-loop_NTPase"/>
</dbReference>
<evidence type="ECO:0000256" key="3">
    <source>
        <dbReference type="ARBA" id="ARBA00004496"/>
    </source>
</evidence>
<evidence type="ECO:0000256" key="6">
    <source>
        <dbReference type="ARBA" id="ARBA00012392"/>
    </source>
</evidence>
<protein>
    <recommendedName>
        <fullName evidence="34">Bifunctional coenzyme A synthase</fullName>
        <ecNumber evidence="33">2.7.1.24</ecNumber>
        <ecNumber evidence="6">2.7.7.3</ecNumber>
    </recommendedName>
    <alternativeName>
        <fullName evidence="36">Max-like bHLHZip protein</fullName>
    </alternativeName>
    <alternativeName>
        <fullName evidence="35">Max-like protein X</fullName>
    </alternativeName>
    <alternativeName>
        <fullName evidence="37">Protein BigMax</fullName>
    </alternativeName>
    <alternativeName>
        <fullName evidence="38">Transcription factor-like protein 4</fullName>
    </alternativeName>
</protein>
<evidence type="ECO:0000256" key="15">
    <source>
        <dbReference type="ARBA" id="ARBA00022993"/>
    </source>
</evidence>
<keyword evidence="14" id="KW-0067">ATP-binding</keyword>
<comment type="pathway">
    <text evidence="30">Cofactor biosynthesis; coenzyme A biosynthesis; CoA from (R)-pantothenate: step 5/5.</text>
</comment>
<dbReference type="GO" id="GO:0045944">
    <property type="term" value="P:positive regulation of transcription by RNA polymerase II"/>
    <property type="evidence" value="ECO:0007669"/>
    <property type="project" value="UniProtKB-ARBA"/>
</dbReference>
<evidence type="ECO:0000256" key="28">
    <source>
        <dbReference type="ARBA" id="ARBA00059677"/>
    </source>
</evidence>
<dbReference type="FunFam" id="3.40.50.300:FF:000899">
    <property type="entry name" value="Bifunctional coenzyme A synthase"/>
    <property type="match status" value="1"/>
</dbReference>
<dbReference type="GO" id="GO:0005759">
    <property type="term" value="C:mitochondrial matrix"/>
    <property type="evidence" value="ECO:0007669"/>
    <property type="project" value="UniProtKB-SubCell"/>
</dbReference>
<dbReference type="InterPro" id="IPR001977">
    <property type="entry name" value="Depp_CoAkinase"/>
</dbReference>
<comment type="pathway">
    <text evidence="29">Cofactor biosynthesis; coenzyme A biosynthesis; CoA from (R)-pantothenate: step 4/5.</text>
</comment>
<dbReference type="CDD" id="cd02164">
    <property type="entry name" value="PPAT_CoAS"/>
    <property type="match status" value="1"/>
</dbReference>
<dbReference type="GO" id="GO:0005654">
    <property type="term" value="C:nucleoplasm"/>
    <property type="evidence" value="ECO:0007669"/>
    <property type="project" value="UniProtKB-ARBA"/>
</dbReference>
<evidence type="ECO:0000313" key="43">
    <source>
        <dbReference type="Proteomes" id="UP000322234"/>
    </source>
</evidence>
<evidence type="ECO:0000256" key="16">
    <source>
        <dbReference type="ARBA" id="ARBA00023002"/>
    </source>
</evidence>
<evidence type="ECO:0000256" key="39">
    <source>
        <dbReference type="SAM" id="Coils"/>
    </source>
</evidence>
<evidence type="ECO:0000256" key="37">
    <source>
        <dbReference type="ARBA" id="ARBA00079081"/>
    </source>
</evidence>
<comment type="catalytic activity">
    <reaction evidence="25">
        <text>(R)-4'-phosphopantetheine + ATP + H(+) = 3'-dephospho-CoA + diphosphate</text>
        <dbReference type="Rhea" id="RHEA:19801"/>
        <dbReference type="ChEBI" id="CHEBI:15378"/>
        <dbReference type="ChEBI" id="CHEBI:30616"/>
        <dbReference type="ChEBI" id="CHEBI:33019"/>
        <dbReference type="ChEBI" id="CHEBI:57328"/>
        <dbReference type="ChEBI" id="CHEBI:61723"/>
        <dbReference type="EC" id="2.7.7.3"/>
    </reaction>
    <physiologicalReaction direction="left-to-right" evidence="25">
        <dbReference type="Rhea" id="RHEA:19802"/>
    </physiologicalReaction>
</comment>
<comment type="function">
    <text evidence="28">Bifunctional enzyme that catalyzes the fourth and fifth sequential steps of CoA biosynthetic pathway. The fourth reaction is catalyzed by the phosphopantetheine adenylyltransferase, coded by the coaD domain; the fifth reaction is catalyzed by the dephospho-CoA kinase, coded by the coaE domain. May act as a point of CoA biosynthesis regulation.</text>
</comment>
<evidence type="ECO:0000256" key="10">
    <source>
        <dbReference type="ARBA" id="ARBA00022679"/>
    </source>
</evidence>
<organism evidence="42 43">
    <name type="scientific">Bos mutus</name>
    <name type="common">wild yak</name>
    <dbReference type="NCBI Taxonomy" id="72004"/>
    <lineage>
        <taxon>Eukaryota</taxon>
        <taxon>Metazoa</taxon>
        <taxon>Chordata</taxon>
        <taxon>Craniata</taxon>
        <taxon>Vertebrata</taxon>
        <taxon>Euteleostomi</taxon>
        <taxon>Mammalia</taxon>
        <taxon>Eutheria</taxon>
        <taxon>Laurasiatheria</taxon>
        <taxon>Artiodactyla</taxon>
        <taxon>Ruminantia</taxon>
        <taxon>Pecora</taxon>
        <taxon>Bovidae</taxon>
        <taxon>Bovinae</taxon>
        <taxon>Bos</taxon>
    </lineage>
</organism>
<dbReference type="InterPro" id="IPR004821">
    <property type="entry name" value="Cyt_trans-like"/>
</dbReference>
<dbReference type="SUPFAM" id="SSF47459">
    <property type="entry name" value="HLH, helix-loop-helix DNA-binding domain"/>
    <property type="match status" value="1"/>
</dbReference>
<evidence type="ECO:0000256" key="5">
    <source>
        <dbReference type="ARBA" id="ARBA00011245"/>
    </source>
</evidence>
<dbReference type="GO" id="GO:0004140">
    <property type="term" value="F:dephospho-CoA kinase activity"/>
    <property type="evidence" value="ECO:0007669"/>
    <property type="project" value="UniProtKB-EC"/>
</dbReference>
<evidence type="ECO:0000256" key="9">
    <source>
        <dbReference type="ARBA" id="ARBA00022553"/>
    </source>
</evidence>
<keyword evidence="9" id="KW-0597">Phosphoprotein</keyword>
<dbReference type="InterPro" id="IPR002347">
    <property type="entry name" value="SDR_fam"/>
</dbReference>
<dbReference type="GO" id="GO:0061629">
    <property type="term" value="F:RNA polymerase II-specific DNA-binding transcription factor binding"/>
    <property type="evidence" value="ECO:0007669"/>
    <property type="project" value="UniProtKB-ARBA"/>
</dbReference>
<evidence type="ECO:0000256" key="8">
    <source>
        <dbReference type="ARBA" id="ARBA00022491"/>
    </source>
</evidence>
<evidence type="ECO:0000256" key="17">
    <source>
        <dbReference type="ARBA" id="ARBA00023015"/>
    </source>
</evidence>
<dbReference type="SUPFAM" id="SSF52374">
    <property type="entry name" value="Nucleotidylyl transferase"/>
    <property type="match status" value="1"/>
</dbReference>
<dbReference type="GO" id="GO:0000978">
    <property type="term" value="F:RNA polymerase II cis-regulatory region sequence-specific DNA binding"/>
    <property type="evidence" value="ECO:0007669"/>
    <property type="project" value="TreeGrafter"/>
</dbReference>
<evidence type="ECO:0000256" key="33">
    <source>
        <dbReference type="ARBA" id="ARBA00066359"/>
    </source>
</evidence>